<dbReference type="PANTHER" id="PTHR43948">
    <property type="entry name" value="DNAJ HOMOLOG SUBFAMILY B"/>
    <property type="match status" value="1"/>
</dbReference>
<dbReference type="EMBL" id="MU069637">
    <property type="protein sequence ID" value="KAF5836929.1"/>
    <property type="molecule type" value="Genomic_DNA"/>
</dbReference>
<evidence type="ECO:0000259" key="2">
    <source>
        <dbReference type="PROSITE" id="PS50076"/>
    </source>
</evidence>
<name>A0ABQ7GQP6_DUNSA</name>
<feature type="compositionally biased region" description="Acidic residues" evidence="1">
    <location>
        <begin position="152"/>
        <end position="180"/>
    </location>
</feature>
<feature type="compositionally biased region" description="Pro residues" evidence="1">
    <location>
        <begin position="206"/>
        <end position="215"/>
    </location>
</feature>
<dbReference type="SUPFAM" id="SSF46565">
    <property type="entry name" value="Chaperone J-domain"/>
    <property type="match status" value="1"/>
</dbReference>
<keyword evidence="4" id="KW-1185">Reference proteome</keyword>
<dbReference type="InterPro" id="IPR036869">
    <property type="entry name" value="J_dom_sf"/>
</dbReference>
<feature type="region of interest" description="Disordered" evidence="1">
    <location>
        <begin position="152"/>
        <end position="228"/>
    </location>
</feature>
<reference evidence="3" key="1">
    <citation type="submission" date="2017-08" db="EMBL/GenBank/DDBJ databases">
        <authorList>
            <person name="Polle J.E."/>
            <person name="Barry K."/>
            <person name="Cushman J."/>
            <person name="Schmutz J."/>
            <person name="Tran D."/>
            <person name="Hathwaick L.T."/>
            <person name="Yim W.C."/>
            <person name="Jenkins J."/>
            <person name="Mckie-Krisberg Z.M."/>
            <person name="Prochnik S."/>
            <person name="Lindquist E."/>
            <person name="Dockter R.B."/>
            <person name="Adam C."/>
            <person name="Molina H."/>
            <person name="Bunkerborg J."/>
            <person name="Jin E."/>
            <person name="Buchheim M."/>
            <person name="Magnuson J."/>
        </authorList>
    </citation>
    <scope>NUCLEOTIDE SEQUENCE</scope>
    <source>
        <strain evidence="3">CCAP 19/18</strain>
    </source>
</reference>
<dbReference type="PROSITE" id="PS50076">
    <property type="entry name" value="DNAJ_2"/>
    <property type="match status" value="1"/>
</dbReference>
<feature type="domain" description="J" evidence="2">
    <location>
        <begin position="7"/>
        <end position="78"/>
    </location>
</feature>
<dbReference type="InterPro" id="IPR001623">
    <property type="entry name" value="DnaJ_domain"/>
</dbReference>
<gene>
    <name evidence="3" type="ORF">DUNSADRAFT_5260</name>
</gene>
<evidence type="ECO:0000256" key="1">
    <source>
        <dbReference type="SAM" id="MobiDB-lite"/>
    </source>
</evidence>
<dbReference type="Pfam" id="PF00226">
    <property type="entry name" value="DnaJ"/>
    <property type="match status" value="1"/>
</dbReference>
<dbReference type="PRINTS" id="PR00625">
    <property type="entry name" value="JDOMAIN"/>
</dbReference>
<dbReference type="Gene3D" id="1.10.287.110">
    <property type="entry name" value="DnaJ domain"/>
    <property type="match status" value="1"/>
</dbReference>
<accession>A0ABQ7GQP6</accession>
<organism evidence="3 4">
    <name type="scientific">Dunaliella salina</name>
    <name type="common">Green alga</name>
    <name type="synonym">Protococcus salinus</name>
    <dbReference type="NCBI Taxonomy" id="3046"/>
    <lineage>
        <taxon>Eukaryota</taxon>
        <taxon>Viridiplantae</taxon>
        <taxon>Chlorophyta</taxon>
        <taxon>core chlorophytes</taxon>
        <taxon>Chlorophyceae</taxon>
        <taxon>CS clade</taxon>
        <taxon>Chlamydomonadales</taxon>
        <taxon>Dunaliellaceae</taxon>
        <taxon>Dunaliella</taxon>
    </lineage>
</organism>
<protein>
    <recommendedName>
        <fullName evidence="2">J domain-containing protein</fullName>
    </recommendedName>
</protein>
<comment type="caution">
    <text evidence="3">The sequence shown here is derived from an EMBL/GenBank/DDBJ whole genome shotgun (WGS) entry which is preliminary data.</text>
</comment>
<dbReference type="CDD" id="cd06257">
    <property type="entry name" value="DnaJ"/>
    <property type="match status" value="1"/>
</dbReference>
<sequence length="228" mass="25217">MKLTREESRSLLELPLEGELEDGQVKSAFKRLALIWHPDKNRDRTEEASEKFKQINAAYARLTGSDESDDEIDEDDFADLSDLFGTMFLFSLFGGMPMGGRRGRGRGGGMGGMPFGDIPSFVFSSAGPRGSRGGYTYGPPPGFFGGMPFDMYDDDEEEDDDFSDDYTESDEWTTDDEYEDPLPRSTGAGMRGRAGYGRAAARDARPAPPPGPPTDNPLLLRFIKQHQL</sequence>
<evidence type="ECO:0000313" key="4">
    <source>
        <dbReference type="Proteomes" id="UP000815325"/>
    </source>
</evidence>
<evidence type="ECO:0000313" key="3">
    <source>
        <dbReference type="EMBL" id="KAF5836929.1"/>
    </source>
</evidence>
<proteinExistence type="predicted"/>
<dbReference type="PANTHER" id="PTHR43948:SF14">
    <property type="entry name" value="PROTEIN DNAJ, PUTATIVE-RELATED"/>
    <property type="match status" value="1"/>
</dbReference>
<dbReference type="SMART" id="SM00271">
    <property type="entry name" value="DnaJ"/>
    <property type="match status" value="1"/>
</dbReference>
<dbReference type="Proteomes" id="UP000815325">
    <property type="component" value="Unassembled WGS sequence"/>
</dbReference>